<dbReference type="AlphaFoldDB" id="A0AAE9YX22"/>
<evidence type="ECO:0000256" key="1">
    <source>
        <dbReference type="SAM" id="SignalP"/>
    </source>
</evidence>
<organism evidence="2 3">
    <name type="scientific">Thalassomonas actiniarum</name>
    <dbReference type="NCBI Taxonomy" id="485447"/>
    <lineage>
        <taxon>Bacteria</taxon>
        <taxon>Pseudomonadati</taxon>
        <taxon>Pseudomonadota</taxon>
        <taxon>Gammaproteobacteria</taxon>
        <taxon>Alteromonadales</taxon>
        <taxon>Colwelliaceae</taxon>
        <taxon>Thalassomonas</taxon>
    </lineage>
</organism>
<sequence length="151" mass="17446">MKFAVFILYFFAMHVFACGELTEKAFLPFAVEIENGAGKNMKTYEVYFPVKDIKETDFFLNGITSYVPELFQIELYYLETDRYIGDYYSAMLTLNKSLIDKALIVGGYNALNKEKTSLVFCGNFKRFELTSLLENKRPNLREVALPKPLIL</sequence>
<feature type="chain" id="PRO_5042189401" description="Lipoprotein" evidence="1">
    <location>
        <begin position="18"/>
        <end position="151"/>
    </location>
</feature>
<accession>A0AAE9YX22</accession>
<keyword evidence="1" id="KW-0732">Signal</keyword>
<evidence type="ECO:0008006" key="4">
    <source>
        <dbReference type="Google" id="ProtNLM"/>
    </source>
</evidence>
<dbReference type="RefSeq" id="WP_044832673.1">
    <property type="nucleotide sequence ID" value="NZ_CP059736.1"/>
</dbReference>
<reference evidence="2 3" key="1">
    <citation type="journal article" date="2015" name="Genome Announc.">
        <title>Draft Genome Sequences of Marine Isolates of Thalassomonas viridans and Thalassomonas actiniarum.</title>
        <authorList>
            <person name="Olonade I."/>
            <person name="van Zyl L.J."/>
            <person name="Trindade M."/>
        </authorList>
    </citation>
    <scope>NUCLEOTIDE SEQUENCE [LARGE SCALE GENOMIC DNA]</scope>
    <source>
        <strain evidence="2 3">A5K-106</strain>
    </source>
</reference>
<evidence type="ECO:0000313" key="3">
    <source>
        <dbReference type="Proteomes" id="UP000032568"/>
    </source>
</evidence>
<proteinExistence type="predicted"/>
<dbReference type="Proteomes" id="UP000032568">
    <property type="component" value="Chromosome pTact"/>
</dbReference>
<feature type="signal peptide" evidence="1">
    <location>
        <begin position="1"/>
        <end position="17"/>
    </location>
</feature>
<reference evidence="2 3" key="2">
    <citation type="journal article" date="2022" name="Mar. Drugs">
        <title>Bioassay-Guided Fractionation Leads to the Detection of Cholic Acid Generated by the Rare Thalassomonas sp.</title>
        <authorList>
            <person name="Pheiffer F."/>
            <person name="Schneider Y.K."/>
            <person name="Hansen E.H."/>
            <person name="Andersen J.H."/>
            <person name="Isaksson J."/>
            <person name="Busche T."/>
            <person name="R C."/>
            <person name="Kalinowski J."/>
            <person name="Zyl L.V."/>
            <person name="Trindade M."/>
        </authorList>
    </citation>
    <scope>NUCLEOTIDE SEQUENCE [LARGE SCALE GENOMIC DNA]</scope>
    <source>
        <strain evidence="2 3">A5K-106</strain>
    </source>
</reference>
<dbReference type="EMBL" id="CP059736">
    <property type="protein sequence ID" value="WDE02463.1"/>
    <property type="molecule type" value="Genomic_DNA"/>
</dbReference>
<name>A0AAE9YX22_9GAMM</name>
<keyword evidence="3" id="KW-1185">Reference proteome</keyword>
<protein>
    <recommendedName>
        <fullName evidence="4">Lipoprotein</fullName>
    </recommendedName>
</protein>
<dbReference type="KEGG" id="tact:SG35_029070"/>
<evidence type="ECO:0000313" key="2">
    <source>
        <dbReference type="EMBL" id="WDE02463.1"/>
    </source>
</evidence>
<gene>
    <name evidence="2" type="ORF">SG35_029070</name>
</gene>